<feature type="region of interest" description="Disordered" evidence="2">
    <location>
        <begin position="1306"/>
        <end position="1652"/>
    </location>
</feature>
<organism evidence="5 6">
    <name type="scientific">Holothuria leucospilota</name>
    <name type="common">Black long sea cucumber</name>
    <name type="synonym">Mertensiothuria leucospilota</name>
    <dbReference type="NCBI Taxonomy" id="206669"/>
    <lineage>
        <taxon>Eukaryota</taxon>
        <taxon>Metazoa</taxon>
        <taxon>Echinodermata</taxon>
        <taxon>Eleutherozoa</taxon>
        <taxon>Echinozoa</taxon>
        <taxon>Holothuroidea</taxon>
        <taxon>Aspidochirotacea</taxon>
        <taxon>Aspidochirotida</taxon>
        <taxon>Holothuriidae</taxon>
        <taxon>Holothuria</taxon>
    </lineage>
</organism>
<dbReference type="InterPro" id="IPR042201">
    <property type="entry name" value="FH2_Formin_sf"/>
</dbReference>
<evidence type="ECO:0000259" key="3">
    <source>
        <dbReference type="PROSITE" id="PS51232"/>
    </source>
</evidence>
<evidence type="ECO:0000259" key="4">
    <source>
        <dbReference type="PROSITE" id="PS51444"/>
    </source>
</evidence>
<dbReference type="Gene3D" id="1.20.58.2220">
    <property type="entry name" value="Formin, FH2 domain"/>
    <property type="match status" value="1"/>
</dbReference>
<dbReference type="Pfam" id="PF02181">
    <property type="entry name" value="FH2"/>
    <property type="match status" value="1"/>
</dbReference>
<evidence type="ECO:0000313" key="5">
    <source>
        <dbReference type="EMBL" id="KAJ8027789.1"/>
    </source>
</evidence>
<feature type="compositionally biased region" description="Polar residues" evidence="2">
    <location>
        <begin position="1926"/>
        <end position="1936"/>
    </location>
</feature>
<feature type="compositionally biased region" description="Low complexity" evidence="2">
    <location>
        <begin position="2437"/>
        <end position="2448"/>
    </location>
</feature>
<feature type="compositionally biased region" description="Low complexity" evidence="2">
    <location>
        <begin position="1442"/>
        <end position="1456"/>
    </location>
</feature>
<feature type="compositionally biased region" description="Basic residues" evidence="2">
    <location>
        <begin position="268"/>
        <end position="280"/>
    </location>
</feature>
<comment type="caution">
    <text evidence="5">The sequence shown here is derived from an EMBL/GenBank/DDBJ whole genome shotgun (WGS) entry which is preliminary data.</text>
</comment>
<dbReference type="InterPro" id="IPR011989">
    <property type="entry name" value="ARM-like"/>
</dbReference>
<reference evidence="5" key="1">
    <citation type="submission" date="2021-10" db="EMBL/GenBank/DDBJ databases">
        <title>Tropical sea cucumber genome reveals ecological adaptation and Cuvierian tubules defense mechanism.</title>
        <authorList>
            <person name="Chen T."/>
        </authorList>
    </citation>
    <scope>NUCLEOTIDE SEQUENCE</scope>
    <source>
        <strain evidence="5">Nanhai2018</strain>
        <tissue evidence="5">Muscle</tissue>
    </source>
</reference>
<feature type="compositionally biased region" description="Pro residues" evidence="2">
    <location>
        <begin position="1530"/>
        <end position="1539"/>
    </location>
</feature>
<keyword evidence="1" id="KW-0175">Coiled coil</keyword>
<dbReference type="PANTHER" id="PTHR46345">
    <property type="entry name" value="INVERTED FORMIN-2"/>
    <property type="match status" value="1"/>
</dbReference>
<dbReference type="InterPro" id="IPR014768">
    <property type="entry name" value="GBD/FH3_dom"/>
</dbReference>
<sequence length="2481" mass="275434">MEVVRLNRGSHMTETSSDQPLDENMEESSVKIIDDCMSQPTTQYTSHDSLLSADMQGYSNNGNEAITDADNIRSLSDAPTYDTYASRESILTPCTPHSLLEDGNNGKFRSWYEPLKDHSGGENFSISEPSTRYSSRESLLSTDNIPTLSDVSNNDTCSSYEPIRSPSCPVSLSKEGTVGNSWFEPLKDHDGGGSSMQYSSHDSLLSSDAHEQASSRESLLTTDTADSLTETVPRRASSRRRETKDADQCRRWSLDELAIIGESLNTSKKTKRLNRRSLRRSKSDLSALSSHKSFNGTAPSNRSLTLYIPHETCRGVHDSPVCCSQHLQDLDILVDSVKSEPTTHNLLGLLFHLEHSLASDGSSVRRFLKLDGLEVIFKVQEKWKDEEAEKNQTEHVPKSINNNNSKLTPDQEILLNRHTCEAILEIIMEPQGGGLDYIAEDPDFAKKLSTGLNSKCEIVKGQVFELLSALCLYSTKGLHRALELLADYKEFYNKKNRFDLILDELRGAQEIHYKCSLVAFINHILKVTDDIGERIQLRNELTGLKLLEIFSQLRKESADVELIQQLNTFIDDKLTDEEQFSSDLSNPVDVFNCILKQVCETPHADTFLRILQHLLVIDPKDPQSDFIWTTSEKLVHQCVLFEKKDNAERFLLLGERELSRTLRTSKRTGLSRSKSLNCEGPLRKDGDEQPRSRRRVSRVGSLKLNKKPVVEKQMSPESDENIKRDNEGAINNNNNNMGAGDVEQRLTEPNMTSQDPLPQSSSFTGPGHTDEIDGDASSIPSVPVSDEQQSGPLPPLLPPGPCTTSAPPPPPPPPPPGLGGPPPPPPPPPPPGGGPPPPPPPPGAPPAPGMPKSGVTAFGESAAIPKVKPKSRMKTLNWSKLPAQKVMQNRDSIWSKVHQISSKFDANWDEMEQMFCQQNLMQKKKKEGKMEEVKKKRESQEINLLDSRRSLNVSIMLKQFKGGKSDIITLITECRGQEIGLENLKNLRKLLPTSDEIEMLESFDGDVQKLGLAEQFYLSLHRVPDYTIRVESMYLKQEFAASMEYIYPNLECIINASSELLKNSSLKEILYLVLLAGNFLNAGGYAGNAIGFKLNSLLKLAETRANKPRMTLLHYVVIMAKDKDKSLLNFTDELIHLEEAVRYSVDQLKEDVTALEEKVTQITSAAEKVESDFKTEIEEIKKAADGDIAQAKEMLAEVEKCRIDLAEYFCEDQKTFQLEECLLIFRQFCEKFKRAVKENEERRIQEEKMELRRQQREQNRSFRLRESTSNAQFHRRNSMPSHLVTKDKSEIEQIVINYQSGFKLTEEDGRRVTRESQSDNQNDDKIPGSLSKDESPLSRFSPLRKANRNFDKNLGAITEDNRKSGDVSGELTDSGRNSPVSSNHRSRSLVSAQDQETLMDFLSGEGDSDGAQFKRTRLRKSGGRVPKSRKEQLLAGERERSTPTTPVTSRPSSPSSSIPPSPSPSSSKHNTFSFERSKSSSVPRRNHSPIGDDKRHSFPGRAPVTSPLVTDPNPSAPPEIAVEKNVKVAPTPPVNPVSPPAEMKMERGLEDHNQLENGDSSYQNAHQSHLDKAKEKDETTDIESESSSNTSSVEPLEQEDSMSLVRSSTETSPKEEEKSPLNRNLDRNSNVFFETKDRRNTRRRSSSIYQDRPSPIFLDQPFLSIVAVKEETWATYEEKLDHERKTIESIMIGTPPMSRKRGLAGLDYLKERQQSIDSENNEDEWQTIDQQNLLTRGALVDMRSEYHKRQESVTSNEDASSSVIVEDLEDEGRLQKEFSDRSISVTEEEDVFPLAGENELPNESIMSLTDNIEKAISATIEASKNDEHTTFNNEDDPLVVEKECIQTSDAISAPVWDLPVVNEHQIELSSTTKMYEDQTHSLPPSVEDIQQPDLTEAGEKKRKISSHKMPSKSELEMVKAKEATSGVKNTDISQRPRSVKVASGGKNTVPSKGKDPLSSPKMRKNVSPPRSSPKTQRFSSSPRSPRSDLSVSSPKRRSTDSVSSEGLPSRERSGSSASTTSTLSQKSTTSSVSQRSQTSSARSTNTSSDSRKSPKKVTSNIPTTSSNASQKETTQGRRTTLRRSSSNVSTKSKPVSSSEGGGNFRRDAPLRKTIATTGKTSDSVLTKKATGKPIKSAKSPITKDLNGTGLGLLKKTAPRAQISSKSSQSSDTNSVDSESKSTKSRRGNIPSYLQTTKASSLKKSTARGSERVGSNAIPSKTPEKAKARNTSVSKQNISKVKDSTVKQSIQGPSKSQSSKSPSNDSMLTVSALNGDELKSKTLEEVAPSVNIHAEDKKLLKERSSSNGQSAADGVASTIQEEIDDISPIRRSRVGNSSLPPESRMKRRTLDGRKGSIPSTSASSASNFSRTKNASLPATYRKDGKVVYRHKSEKRSPLSKIVKRWSWRGSTDQGLENLSVAGEPLSRPVTKKTKKVTKSSSFKETSGKSVKTEKSKTSTTKDEAKKKPRQTSRLFRFGAKGK</sequence>
<dbReference type="Gene3D" id="1.10.238.150">
    <property type="entry name" value="Formin, FH3 diaphanous domain"/>
    <property type="match status" value="1"/>
</dbReference>
<dbReference type="InterPro" id="IPR015425">
    <property type="entry name" value="FH2_Formin"/>
</dbReference>
<feature type="region of interest" description="Disordered" evidence="2">
    <location>
        <begin position="119"/>
        <end position="245"/>
    </location>
</feature>
<dbReference type="SUPFAM" id="SSF48371">
    <property type="entry name" value="ARM repeat"/>
    <property type="match status" value="1"/>
</dbReference>
<feature type="region of interest" description="Disordered" evidence="2">
    <location>
        <begin position="662"/>
        <end position="856"/>
    </location>
</feature>
<dbReference type="SUPFAM" id="SSF101447">
    <property type="entry name" value="Formin homology 2 domain (FH2 domain)"/>
    <property type="match status" value="1"/>
</dbReference>
<feature type="compositionally biased region" description="Polar residues" evidence="2">
    <location>
        <begin position="2056"/>
        <end position="2098"/>
    </location>
</feature>
<feature type="compositionally biased region" description="Polar residues" evidence="2">
    <location>
        <begin position="1374"/>
        <end position="1396"/>
    </location>
</feature>
<evidence type="ECO:0000256" key="2">
    <source>
        <dbReference type="SAM" id="MobiDB-lite"/>
    </source>
</evidence>
<dbReference type="Proteomes" id="UP001152320">
    <property type="component" value="Chromosome 15"/>
</dbReference>
<feature type="compositionally biased region" description="Low complexity" evidence="2">
    <location>
        <begin position="1977"/>
        <end position="1993"/>
    </location>
</feature>
<feature type="compositionally biased region" description="Basic and acidic residues" evidence="2">
    <location>
        <begin position="1911"/>
        <end position="1922"/>
    </location>
</feature>
<feature type="compositionally biased region" description="Polar residues" evidence="2">
    <location>
        <begin position="1468"/>
        <end position="1483"/>
    </location>
</feature>
<evidence type="ECO:0000256" key="1">
    <source>
        <dbReference type="SAM" id="Coils"/>
    </source>
</evidence>
<dbReference type="EMBL" id="JAIZAY010000015">
    <property type="protein sequence ID" value="KAJ8027789.1"/>
    <property type="molecule type" value="Genomic_DNA"/>
</dbReference>
<feature type="compositionally biased region" description="Basic residues" evidence="2">
    <location>
        <begin position="1900"/>
        <end position="1910"/>
    </location>
</feature>
<dbReference type="SMART" id="SM01139">
    <property type="entry name" value="Drf_FH3"/>
    <property type="match status" value="1"/>
</dbReference>
<dbReference type="PROSITE" id="PS51232">
    <property type="entry name" value="GBD_FH3"/>
    <property type="match status" value="1"/>
</dbReference>
<feature type="compositionally biased region" description="Basic and acidic residues" evidence="2">
    <location>
        <begin position="681"/>
        <end position="691"/>
    </location>
</feature>
<feature type="compositionally biased region" description="Polar residues" evidence="2">
    <location>
        <begin position="747"/>
        <end position="764"/>
    </location>
</feature>
<feature type="region of interest" description="Disordered" evidence="2">
    <location>
        <begin position="1872"/>
        <end position="2397"/>
    </location>
</feature>
<feature type="compositionally biased region" description="Low complexity" evidence="2">
    <location>
        <begin position="1585"/>
        <end position="1595"/>
    </location>
</feature>
<dbReference type="SMART" id="SM00498">
    <property type="entry name" value="FH2"/>
    <property type="match status" value="1"/>
</dbReference>
<feature type="coiled-coil region" evidence="1">
    <location>
        <begin position="1145"/>
        <end position="1172"/>
    </location>
</feature>
<feature type="compositionally biased region" description="Polar residues" evidence="2">
    <location>
        <begin position="2228"/>
        <end position="2238"/>
    </location>
</feature>
<feature type="region of interest" description="Disordered" evidence="2">
    <location>
        <begin position="1248"/>
        <end position="1286"/>
    </location>
</feature>
<feature type="region of interest" description="Disordered" evidence="2">
    <location>
        <begin position="2417"/>
        <end position="2481"/>
    </location>
</feature>
<dbReference type="Gene3D" id="1.25.10.10">
    <property type="entry name" value="Leucine-rich Repeat Variant"/>
    <property type="match status" value="1"/>
</dbReference>
<feature type="compositionally biased region" description="Polar residues" evidence="2">
    <location>
        <begin position="2114"/>
        <end position="2124"/>
    </location>
</feature>
<gene>
    <name evidence="5" type="ORF">HOLleu_29841</name>
</gene>
<proteinExistence type="predicted"/>
<feature type="compositionally biased region" description="Basic and acidic residues" evidence="2">
    <location>
        <begin position="1248"/>
        <end position="1266"/>
    </location>
</feature>
<feature type="compositionally biased region" description="Low complexity" evidence="2">
    <location>
        <begin position="2142"/>
        <end position="2155"/>
    </location>
</feature>
<feature type="compositionally biased region" description="Basic and acidic residues" evidence="2">
    <location>
        <begin position="1428"/>
        <end position="1441"/>
    </location>
</feature>
<feature type="compositionally biased region" description="Low complexity" evidence="2">
    <location>
        <begin position="2355"/>
        <end position="2368"/>
    </location>
</feature>
<protein>
    <submittedName>
        <fullName evidence="5">FH2 domain-containing protein 1</fullName>
    </submittedName>
</protein>
<feature type="compositionally biased region" description="Low complexity" evidence="2">
    <location>
        <begin position="195"/>
        <end position="207"/>
    </location>
</feature>
<feature type="domain" description="GBD/FH3" evidence="3">
    <location>
        <begin position="273"/>
        <end position="646"/>
    </location>
</feature>
<feature type="compositionally biased region" description="Basic and acidic residues" evidence="2">
    <location>
        <begin position="2292"/>
        <end position="2303"/>
    </location>
</feature>
<evidence type="ECO:0000313" key="6">
    <source>
        <dbReference type="Proteomes" id="UP001152320"/>
    </source>
</evidence>
<dbReference type="InterPro" id="IPR010472">
    <property type="entry name" value="FH3_dom"/>
</dbReference>
<feature type="compositionally biased region" description="Polar residues" evidence="2">
    <location>
        <begin position="667"/>
        <end position="676"/>
    </location>
</feature>
<feature type="compositionally biased region" description="Polar residues" evidence="2">
    <location>
        <begin position="10"/>
        <end position="19"/>
    </location>
</feature>
<dbReference type="PROSITE" id="PS51444">
    <property type="entry name" value="FH2"/>
    <property type="match status" value="1"/>
</dbReference>
<feature type="region of interest" description="Disordered" evidence="2">
    <location>
        <begin position="268"/>
        <end position="301"/>
    </location>
</feature>
<feature type="compositionally biased region" description="Low complexity" evidence="2">
    <location>
        <begin position="217"/>
        <end position="231"/>
    </location>
</feature>
<feature type="compositionally biased region" description="Low complexity" evidence="2">
    <location>
        <begin position="284"/>
        <end position="293"/>
    </location>
</feature>
<feature type="region of interest" description="Disordered" evidence="2">
    <location>
        <begin position="1"/>
        <end position="24"/>
    </location>
</feature>
<name>A0A9Q1BJK1_HOLLE</name>
<feature type="compositionally biased region" description="Low complexity" evidence="2">
    <location>
        <begin position="2014"/>
        <end position="2048"/>
    </location>
</feature>
<dbReference type="Pfam" id="PF06367">
    <property type="entry name" value="Drf_FH3"/>
    <property type="match status" value="1"/>
</dbReference>
<feature type="compositionally biased region" description="Basic and acidic residues" evidence="2">
    <location>
        <begin position="1306"/>
        <end position="1336"/>
    </location>
</feature>
<feature type="compositionally biased region" description="Polar residues" evidence="2">
    <location>
        <begin position="2191"/>
        <end position="2207"/>
    </location>
</feature>
<feature type="domain" description="FH2" evidence="4">
    <location>
        <begin position="863"/>
        <end position="1258"/>
    </location>
</feature>
<dbReference type="InterPro" id="IPR016024">
    <property type="entry name" value="ARM-type_fold"/>
</dbReference>
<feature type="compositionally biased region" description="Basic and acidic residues" evidence="2">
    <location>
        <begin position="1568"/>
        <end position="1579"/>
    </location>
</feature>
<feature type="compositionally biased region" description="Polar residues" evidence="2">
    <location>
        <begin position="122"/>
        <end position="159"/>
    </location>
</feature>
<accession>A0A9Q1BJK1</accession>
<feature type="compositionally biased region" description="Low complexity" evidence="2">
    <location>
        <begin position="2246"/>
        <end position="2262"/>
    </location>
</feature>
<feature type="compositionally biased region" description="Pro residues" evidence="2">
    <location>
        <begin position="792"/>
        <end position="849"/>
    </location>
</feature>
<feature type="compositionally biased region" description="Basic and acidic residues" evidence="2">
    <location>
        <begin position="2449"/>
        <end position="2464"/>
    </location>
</feature>
<dbReference type="GO" id="GO:0003779">
    <property type="term" value="F:actin binding"/>
    <property type="evidence" value="ECO:0007669"/>
    <property type="project" value="InterPro"/>
</dbReference>
<feature type="compositionally biased region" description="Basic and acidic residues" evidence="2">
    <location>
        <begin position="1612"/>
        <end position="1626"/>
    </location>
</feature>
<feature type="compositionally biased region" description="Low complexity" evidence="2">
    <location>
        <begin position="2163"/>
        <end position="2176"/>
    </location>
</feature>
<keyword evidence="6" id="KW-1185">Reference proteome</keyword>
<feature type="compositionally biased region" description="Basic and acidic residues" evidence="2">
    <location>
        <begin position="1543"/>
        <end position="1554"/>
    </location>
</feature>
<dbReference type="OrthoDB" id="26518at2759"/>
<feature type="compositionally biased region" description="Polar residues" evidence="2">
    <location>
        <begin position="1555"/>
        <end position="1567"/>
    </location>
</feature>
<dbReference type="PANTHER" id="PTHR46345:SF8">
    <property type="entry name" value="FORMIN 3, ISOFORM B"/>
    <property type="match status" value="1"/>
</dbReference>